<comment type="caution">
    <text evidence="2">The sequence shown here is derived from an EMBL/GenBank/DDBJ whole genome shotgun (WGS) entry which is preliminary data.</text>
</comment>
<dbReference type="RefSeq" id="WP_185253653.1">
    <property type="nucleotide sequence ID" value="NZ_JACKXE010000001.1"/>
</dbReference>
<dbReference type="EMBL" id="JACKXE010000001">
    <property type="protein sequence ID" value="MBB6628613.1"/>
    <property type="molecule type" value="Genomic_DNA"/>
</dbReference>
<organism evidence="2 3">
    <name type="scientific">Nocardioides luti</name>
    <dbReference type="NCBI Taxonomy" id="2761101"/>
    <lineage>
        <taxon>Bacteria</taxon>
        <taxon>Bacillati</taxon>
        <taxon>Actinomycetota</taxon>
        <taxon>Actinomycetes</taxon>
        <taxon>Propionibacteriales</taxon>
        <taxon>Nocardioidaceae</taxon>
        <taxon>Nocardioides</taxon>
    </lineage>
</organism>
<feature type="transmembrane region" description="Helical" evidence="1">
    <location>
        <begin position="71"/>
        <end position="93"/>
    </location>
</feature>
<dbReference type="Proteomes" id="UP000523955">
    <property type="component" value="Unassembled WGS sequence"/>
</dbReference>
<accession>A0A7X0RKB2</accession>
<dbReference type="Pfam" id="PF19650">
    <property type="entry name" value="DUF6153"/>
    <property type="match status" value="1"/>
</dbReference>
<proteinExistence type="predicted"/>
<protein>
    <submittedName>
        <fullName evidence="2">Uncharacterized protein</fullName>
    </submittedName>
</protein>
<dbReference type="InterPro" id="IPR046151">
    <property type="entry name" value="DUF6153"/>
</dbReference>
<sequence length="130" mass="13183">MTPRLRWSLVTPVLVVAGLFGMHGLGDHDAAHDAMAPMAAMTSVASGAVDAAAPTAHQAAASASHDGMAGMAMPLCVAILLGGLLAAYVVAVAGRRTPWALPRLAPARAPSPRSRAPDPPTPALLSVYRC</sequence>
<evidence type="ECO:0000313" key="2">
    <source>
        <dbReference type="EMBL" id="MBB6628613.1"/>
    </source>
</evidence>
<dbReference type="AlphaFoldDB" id="A0A7X0RKB2"/>
<keyword evidence="1" id="KW-0812">Transmembrane</keyword>
<evidence type="ECO:0000313" key="3">
    <source>
        <dbReference type="Proteomes" id="UP000523955"/>
    </source>
</evidence>
<name>A0A7X0RKB2_9ACTN</name>
<keyword evidence="1" id="KW-0472">Membrane</keyword>
<gene>
    <name evidence="2" type="ORF">H5V45_14910</name>
</gene>
<feature type="transmembrane region" description="Helical" evidence="1">
    <location>
        <begin position="7"/>
        <end position="25"/>
    </location>
</feature>
<evidence type="ECO:0000256" key="1">
    <source>
        <dbReference type="SAM" id="Phobius"/>
    </source>
</evidence>
<reference evidence="2 3" key="1">
    <citation type="submission" date="2020-08" db="EMBL/GenBank/DDBJ databases">
        <authorList>
            <person name="Seo M.-J."/>
        </authorList>
    </citation>
    <scope>NUCLEOTIDE SEQUENCE [LARGE SCALE GENOMIC DNA]</scope>
    <source>
        <strain evidence="2 3">KIGAM211</strain>
    </source>
</reference>
<keyword evidence="3" id="KW-1185">Reference proteome</keyword>
<keyword evidence="1" id="KW-1133">Transmembrane helix</keyword>